<accession>A0A075HYN5</accession>
<sequence>MTCDNMSITNKMLNKIDDDITNLKDGLYPENIDYWYKKIIDETIEIVPPWLVDKINVKQDPIIPLKFNINISKRSVSYFMQVVDHNLEKMPYTTKLYFLKVQEIVSTNMDKSLV</sequence>
<protein>
    <submittedName>
        <fullName evidence="1">Uncharacterized protein</fullName>
    </submittedName>
</protein>
<organism evidence="1">
    <name type="scientific">uncultured marine thaumarchaeote SAT1000_05_A05</name>
    <dbReference type="NCBI Taxonomy" id="1456356"/>
    <lineage>
        <taxon>Archaea</taxon>
        <taxon>Nitrososphaerota</taxon>
        <taxon>environmental samples</taxon>
    </lineage>
</organism>
<name>A0A075HYN5_9ARCH</name>
<dbReference type="EMBL" id="KF901191">
    <property type="protein sequence ID" value="AIF21466.1"/>
    <property type="molecule type" value="Genomic_DNA"/>
</dbReference>
<reference evidence="1" key="1">
    <citation type="journal article" date="2014" name="Genome Biol. Evol.">
        <title>Pangenome evidence for extensive interdomain horizontal transfer affecting lineage core and shell genes in uncultured planktonic thaumarchaeota and euryarchaeota.</title>
        <authorList>
            <person name="Deschamps P."/>
            <person name="Zivanovic Y."/>
            <person name="Moreira D."/>
            <person name="Rodriguez-Valera F."/>
            <person name="Lopez-Garcia P."/>
        </authorList>
    </citation>
    <scope>NUCLEOTIDE SEQUENCE</scope>
</reference>
<evidence type="ECO:0000313" key="1">
    <source>
        <dbReference type="EMBL" id="AIF21466.1"/>
    </source>
</evidence>
<proteinExistence type="predicted"/>
<dbReference type="AlphaFoldDB" id="A0A075HYN5"/>